<organism evidence="1 2">
    <name type="scientific">Naganishia vaughanmartiniae</name>
    <dbReference type="NCBI Taxonomy" id="1424756"/>
    <lineage>
        <taxon>Eukaryota</taxon>
        <taxon>Fungi</taxon>
        <taxon>Dikarya</taxon>
        <taxon>Basidiomycota</taxon>
        <taxon>Agaricomycotina</taxon>
        <taxon>Tremellomycetes</taxon>
        <taxon>Filobasidiales</taxon>
        <taxon>Filobasidiaceae</taxon>
        <taxon>Naganishia</taxon>
    </lineage>
</organism>
<protein>
    <submittedName>
        <fullName evidence="1">Uncharacterized protein</fullName>
    </submittedName>
</protein>
<proteinExistence type="predicted"/>
<dbReference type="Proteomes" id="UP001243375">
    <property type="component" value="Unassembled WGS sequence"/>
</dbReference>
<keyword evidence="2" id="KW-1185">Reference proteome</keyword>
<reference evidence="1" key="1">
    <citation type="submission" date="2023-04" db="EMBL/GenBank/DDBJ databases">
        <title>Draft Genome sequencing of Naganishia species isolated from polar environments using Oxford Nanopore Technology.</title>
        <authorList>
            <person name="Leo P."/>
            <person name="Venkateswaran K."/>
        </authorList>
    </citation>
    <scope>NUCLEOTIDE SEQUENCE</scope>
    <source>
        <strain evidence="1">MNA-CCFEE 5425</strain>
    </source>
</reference>
<gene>
    <name evidence="1" type="ORF">QFC22_003451</name>
</gene>
<sequence>MVTGHAHRQSSTVDSENGHTTGLNKKELSTSSPSDLEALSISMPPSLGGNGSTPTLNNGERDEFPATDAKEDQEEDVGLAHTQTSTPQLFLQPLSRRKSSIPHPPASPTFPPMLNGQAHQTPTWHPRSSLAEQGHSSGTISPASRSTTPALAAAAAHQQSHHLHYEYQESPRSPLAWRQTFGEAVRLNTGGGRAVSPALPHTPTPAPAPEGRSSRSSRQGSVNTRPAEGYFAFTGGGLSREGSLVGMGDDEAGPVLSPGKVANRMDHASTPVGCEGTDRVVVAFGPVPTRDVASSGGAADISGAVSPGRHGRAADPGRVWKEESKLHGLGFDTRLSRLASPSPFESVSLNSSESERSDHEQEQHDGQGQLSPLPPSSARSRSFNTRSSLGSLNAAEHEPTTPRQRQPSSRRVSAASLSTTTSPQRGIMKSPGPPRWVSAGGGLWGTIETENTTRETSMSPRRRENGTRSPLHGSVEGANDDDARSMTGTMKSVPLSRDASTSSRRASAASVVPAASNGASPTVVTTPRLQAPPAVPHDLDPALLVKLSKAGASSMALWAAKGDPAAATAARIAGDGSKKKRLSMRTSGDSVRASMASERTAVSMPGTPPMSSDTGGGGGANQRVSGPTYPAFGPSKLDQVRSQTRMVHLPPKSKEEDAVHLERWKEMMEQSRLAGKLGAV</sequence>
<accession>A0ACC2X9J9</accession>
<dbReference type="EMBL" id="JASBWU010000008">
    <property type="protein sequence ID" value="KAJ9119741.1"/>
    <property type="molecule type" value="Genomic_DNA"/>
</dbReference>
<name>A0ACC2X9J9_9TREE</name>
<evidence type="ECO:0000313" key="1">
    <source>
        <dbReference type="EMBL" id="KAJ9119741.1"/>
    </source>
</evidence>
<evidence type="ECO:0000313" key="2">
    <source>
        <dbReference type="Proteomes" id="UP001243375"/>
    </source>
</evidence>
<comment type="caution">
    <text evidence="1">The sequence shown here is derived from an EMBL/GenBank/DDBJ whole genome shotgun (WGS) entry which is preliminary data.</text>
</comment>